<sequence>MAQNDAVIISGVVTDNFQQSITNVTLIALPKQQNLKATYAITDTKGFYKLQLIKGASYNLSISHLGYGSMDRVIFFLENTSNYNITLNTKSEPLDEVVINYKYQPIEKSKDTLTYNLKAFTTGNELKMKDVLEKLPGVKVDDNVIKVQGKTVTKLLIEGKPFFDGSTKLAIENIPADVMDRIQIISDYKDSELLRNLADNEDLALNVVLKEDKKDFVFGDIEASLGLDEFYSLHPALFKYNPKSNISFIADINNYNKSSLDFGDLSRLVGGSSNLFKKNDLTNNLLNAASSNDERFESLARFSALNFQHELNKKFKVSGYAIYSNNDIVNNSLSIREYLGSDESIFETRNDFRDTGDTSAILNLKIDFNPNAKQKWMYNINYLNNTSNSTQESLSTSESTSEFLTKADGKGGNFSHNLEGYLKLNENHTIGVGLHHSSTNSNSTENWSSDTIFLQDYLPLNTTTNYLIKQRGDISAEKFNLILKDYWLANRNFHLFYNVGYNYKSSMIRSNISQVLSDNSILDFSELSNNNPFTLSDLNFGLGIKTKLEKFEIILDAKPHFFSFSRAQINSANFFISPKLKVNYQIDDDIDLDFDYDFTNNYLNDLSYLQNIRVTGFNSVLLGNPNLEDERSHNFSLFYSNYKHIDDYFIDASADYSINNPVKNNSVIQTGINQLNMPVILNLPQNNLSFNTDFGFIFNKSSVEFGIDLDWLKANQIINEKVNFINTFDYNLSGKWLLKFNKKTQLSLKYRHSGYHVNSGEKSQSTENTFSLNFDSKFLKNFIFKTDSSTHIVNDFSENTQNYTLQNLYLGYSKPNSKLSYSLNFRNIYNNGVIVRNSFSNNLLLSNQIFTIPRVLLFELKYKF</sequence>
<evidence type="ECO:0000313" key="1">
    <source>
        <dbReference type="EMBL" id="MEM0543223.1"/>
    </source>
</evidence>
<gene>
    <name evidence="1" type="ORF">WFZ85_11400</name>
</gene>
<evidence type="ECO:0000313" key="2">
    <source>
        <dbReference type="Proteomes" id="UP001460072"/>
    </source>
</evidence>
<dbReference type="Pfam" id="PF13715">
    <property type="entry name" value="CarbopepD_reg_2"/>
    <property type="match status" value="1"/>
</dbReference>
<dbReference type="Gene3D" id="2.60.40.1120">
    <property type="entry name" value="Carboxypeptidase-like, regulatory domain"/>
    <property type="match status" value="1"/>
</dbReference>
<proteinExistence type="predicted"/>
<dbReference type="SUPFAM" id="SSF56935">
    <property type="entry name" value="Porins"/>
    <property type="match status" value="1"/>
</dbReference>
<dbReference type="EMBL" id="JBCGDO010000015">
    <property type="protein sequence ID" value="MEM0543223.1"/>
    <property type="molecule type" value="Genomic_DNA"/>
</dbReference>
<name>A0ABU9N6R8_9FLAO</name>
<organism evidence="1 2">
    <name type="scientific">Flavobacterium aureirubrum</name>
    <dbReference type="NCBI Taxonomy" id="3133147"/>
    <lineage>
        <taxon>Bacteria</taxon>
        <taxon>Pseudomonadati</taxon>
        <taxon>Bacteroidota</taxon>
        <taxon>Flavobacteriia</taxon>
        <taxon>Flavobacteriales</taxon>
        <taxon>Flavobacteriaceae</taxon>
        <taxon>Flavobacterium</taxon>
    </lineage>
</organism>
<dbReference type="Proteomes" id="UP001460072">
    <property type="component" value="Unassembled WGS sequence"/>
</dbReference>
<dbReference type="SUPFAM" id="SSF49464">
    <property type="entry name" value="Carboxypeptidase regulatory domain-like"/>
    <property type="match status" value="1"/>
</dbReference>
<accession>A0ABU9N6R8</accession>
<comment type="caution">
    <text evidence="1">The sequence shown here is derived from an EMBL/GenBank/DDBJ whole genome shotgun (WGS) entry which is preliminary data.</text>
</comment>
<reference evidence="1 2" key="1">
    <citation type="submission" date="2024-03" db="EMBL/GenBank/DDBJ databases">
        <title>Two novel species of the genus Flavobacterium exhibiting potentially degradation of complex polysaccharides.</title>
        <authorList>
            <person name="Lian X."/>
        </authorList>
    </citation>
    <scope>NUCLEOTIDE SEQUENCE [LARGE SCALE GENOMIC DNA]</scope>
    <source>
        <strain evidence="2">j3</strain>
    </source>
</reference>
<dbReference type="InterPro" id="IPR008969">
    <property type="entry name" value="CarboxyPept-like_regulatory"/>
</dbReference>
<protein>
    <submittedName>
        <fullName evidence="1">Carboxypeptidase-like regulatory domain-containing protein</fullName>
    </submittedName>
</protein>
<keyword evidence="2" id="KW-1185">Reference proteome</keyword>